<keyword evidence="3" id="KW-1185">Reference proteome</keyword>
<accession>A0A2T7DYC2</accession>
<name>A0A2T7DYC2_9POAL</name>
<gene>
    <name evidence="2" type="ORF">GQ55_4G144500</name>
</gene>
<feature type="compositionally biased region" description="Basic residues" evidence="1">
    <location>
        <begin position="38"/>
        <end position="49"/>
    </location>
</feature>
<sequence>MSPLPFCSPDAAPLSPASSPRRPCSSDHEEDDGSPPLGRKRLMRPHQGRRQGSQGIKLTSPARKKFPPVHDELCEEQAKERNKIGDEYLNNCLVIFIERELFSQVKDEHLINLF</sequence>
<organism evidence="2 3">
    <name type="scientific">Panicum hallii var. hallii</name>
    <dbReference type="NCBI Taxonomy" id="1504633"/>
    <lineage>
        <taxon>Eukaryota</taxon>
        <taxon>Viridiplantae</taxon>
        <taxon>Streptophyta</taxon>
        <taxon>Embryophyta</taxon>
        <taxon>Tracheophyta</taxon>
        <taxon>Spermatophyta</taxon>
        <taxon>Magnoliopsida</taxon>
        <taxon>Liliopsida</taxon>
        <taxon>Poales</taxon>
        <taxon>Poaceae</taxon>
        <taxon>PACMAD clade</taxon>
        <taxon>Panicoideae</taxon>
        <taxon>Panicodae</taxon>
        <taxon>Paniceae</taxon>
        <taxon>Panicinae</taxon>
        <taxon>Panicum</taxon>
        <taxon>Panicum sect. Panicum</taxon>
    </lineage>
</organism>
<proteinExistence type="predicted"/>
<evidence type="ECO:0000256" key="1">
    <source>
        <dbReference type="SAM" id="MobiDB-lite"/>
    </source>
</evidence>
<feature type="compositionally biased region" description="Low complexity" evidence="1">
    <location>
        <begin position="7"/>
        <end position="23"/>
    </location>
</feature>
<evidence type="ECO:0000313" key="3">
    <source>
        <dbReference type="Proteomes" id="UP000244336"/>
    </source>
</evidence>
<dbReference type="Gramene" id="PUZ60572">
    <property type="protein sequence ID" value="PUZ60572"/>
    <property type="gene ID" value="GQ55_4G144500"/>
</dbReference>
<protein>
    <submittedName>
        <fullName evidence="2">Uncharacterized protein</fullName>
    </submittedName>
</protein>
<dbReference type="AlphaFoldDB" id="A0A2T7DYC2"/>
<evidence type="ECO:0000313" key="2">
    <source>
        <dbReference type="EMBL" id="PUZ60572.1"/>
    </source>
</evidence>
<reference evidence="2 3" key="1">
    <citation type="submission" date="2018-04" db="EMBL/GenBank/DDBJ databases">
        <title>WGS assembly of Panicum hallii var. hallii HAL2.</title>
        <authorList>
            <person name="Lovell J."/>
            <person name="Jenkins J."/>
            <person name="Lowry D."/>
            <person name="Mamidi S."/>
            <person name="Sreedasyam A."/>
            <person name="Weng X."/>
            <person name="Barry K."/>
            <person name="Bonette J."/>
            <person name="Campitelli B."/>
            <person name="Daum C."/>
            <person name="Gordon S."/>
            <person name="Gould B."/>
            <person name="Lipzen A."/>
            <person name="MacQueen A."/>
            <person name="Palacio-Mejia J."/>
            <person name="Plott C."/>
            <person name="Shakirov E."/>
            <person name="Shu S."/>
            <person name="Yoshinaga Y."/>
            <person name="Zane M."/>
            <person name="Rokhsar D."/>
            <person name="Grimwood J."/>
            <person name="Schmutz J."/>
            <person name="Juenger T."/>
        </authorList>
    </citation>
    <scope>NUCLEOTIDE SEQUENCE [LARGE SCALE GENOMIC DNA]</scope>
    <source>
        <strain evidence="3">cv. HAL2</strain>
    </source>
</reference>
<dbReference type="EMBL" id="CM009752">
    <property type="protein sequence ID" value="PUZ60572.1"/>
    <property type="molecule type" value="Genomic_DNA"/>
</dbReference>
<dbReference type="OrthoDB" id="1705400at2759"/>
<feature type="region of interest" description="Disordered" evidence="1">
    <location>
        <begin position="1"/>
        <end position="69"/>
    </location>
</feature>
<dbReference type="Proteomes" id="UP000244336">
    <property type="component" value="Chromosome 4"/>
</dbReference>